<evidence type="ECO:0000256" key="2">
    <source>
        <dbReference type="ARBA" id="ARBA00022617"/>
    </source>
</evidence>
<evidence type="ECO:0000313" key="9">
    <source>
        <dbReference type="Proteomes" id="UP000642070"/>
    </source>
</evidence>
<name>A0A917X6J8_9ACTN</name>
<protein>
    <recommendedName>
        <fullName evidence="10">Cytochrome P450</fullName>
    </recommendedName>
</protein>
<dbReference type="InterPro" id="IPR002397">
    <property type="entry name" value="Cyt_P450_B"/>
</dbReference>
<keyword evidence="5 7" id="KW-0408">Iron</keyword>
<sequence>MTLTAAATAEDYDVTSDWHVSNPYPFLRRLRQSRPLFYSDNLGAWVLTRYDDVRAALADNERFSSDGILTAAHRLEDDVREMLGSQEAFLGRFVANVDPPTHTRLRQAVAKAFTPRAVAKLGDRYRELMHESVDLVVADGRADLVAHFATFAPARLMGIFIGLPREDEPQVHAWVHAWFQLFLARHDPAISRTLAKSFLDYLAYVNGLITDRIAEPRDDFASLMGRLVDGTPQGLDRLDVVEQISALLLGGNDTVPNGVGSSIYRLLDGGHWPQVAADARRIPGAVEEALRYDGAATGIFRRAARDIELHGATIPAGSFVFVSQDSAGHDETVFADPETFDPARANAGQHMAFGHGIHHCVGAALTRLEMSISIEVLSSRLPSLRIAPGQEVRHRRSVTGRGLERLMVEWDERD</sequence>
<dbReference type="GO" id="GO:0005506">
    <property type="term" value="F:iron ion binding"/>
    <property type="evidence" value="ECO:0007669"/>
    <property type="project" value="InterPro"/>
</dbReference>
<evidence type="ECO:0000256" key="5">
    <source>
        <dbReference type="ARBA" id="ARBA00023004"/>
    </source>
</evidence>
<evidence type="ECO:0008006" key="10">
    <source>
        <dbReference type="Google" id="ProtNLM"/>
    </source>
</evidence>
<evidence type="ECO:0000256" key="6">
    <source>
        <dbReference type="ARBA" id="ARBA00023033"/>
    </source>
</evidence>
<dbReference type="InterPro" id="IPR017972">
    <property type="entry name" value="Cyt_P450_CS"/>
</dbReference>
<keyword evidence="2 7" id="KW-0349">Heme</keyword>
<dbReference type="Proteomes" id="UP000642070">
    <property type="component" value="Unassembled WGS sequence"/>
</dbReference>
<dbReference type="FunFam" id="1.10.630.10:FF:000018">
    <property type="entry name" value="Cytochrome P450 monooxygenase"/>
    <property type="match status" value="1"/>
</dbReference>
<dbReference type="GO" id="GO:0016705">
    <property type="term" value="F:oxidoreductase activity, acting on paired donors, with incorporation or reduction of molecular oxygen"/>
    <property type="evidence" value="ECO:0007669"/>
    <property type="project" value="InterPro"/>
</dbReference>
<keyword evidence="9" id="KW-1185">Reference proteome</keyword>
<dbReference type="AlphaFoldDB" id="A0A917X6J8"/>
<dbReference type="GO" id="GO:0004497">
    <property type="term" value="F:monooxygenase activity"/>
    <property type="evidence" value="ECO:0007669"/>
    <property type="project" value="UniProtKB-KW"/>
</dbReference>
<dbReference type="RefSeq" id="WP_190256622.1">
    <property type="nucleotide sequence ID" value="NZ_BMPI01000077.1"/>
</dbReference>
<dbReference type="GO" id="GO:0020037">
    <property type="term" value="F:heme binding"/>
    <property type="evidence" value="ECO:0007669"/>
    <property type="project" value="InterPro"/>
</dbReference>
<accession>A0A917X6J8</accession>
<evidence type="ECO:0000313" key="8">
    <source>
        <dbReference type="EMBL" id="GGM78172.1"/>
    </source>
</evidence>
<evidence type="ECO:0000256" key="4">
    <source>
        <dbReference type="ARBA" id="ARBA00023002"/>
    </source>
</evidence>
<proteinExistence type="inferred from homology"/>
<dbReference type="PANTHER" id="PTHR46696:SF6">
    <property type="entry name" value="P450, PUTATIVE (EUROFUNG)-RELATED"/>
    <property type="match status" value="1"/>
</dbReference>
<keyword evidence="3 7" id="KW-0479">Metal-binding</keyword>
<evidence type="ECO:0000256" key="7">
    <source>
        <dbReference type="RuleBase" id="RU000461"/>
    </source>
</evidence>
<dbReference type="PRINTS" id="PR00359">
    <property type="entry name" value="BP450"/>
</dbReference>
<dbReference type="PROSITE" id="PS00086">
    <property type="entry name" value="CYTOCHROME_P450"/>
    <property type="match status" value="1"/>
</dbReference>
<organism evidence="8 9">
    <name type="scientific">Dactylosporangium sucinum</name>
    <dbReference type="NCBI Taxonomy" id="1424081"/>
    <lineage>
        <taxon>Bacteria</taxon>
        <taxon>Bacillati</taxon>
        <taxon>Actinomycetota</taxon>
        <taxon>Actinomycetes</taxon>
        <taxon>Micromonosporales</taxon>
        <taxon>Micromonosporaceae</taxon>
        <taxon>Dactylosporangium</taxon>
    </lineage>
</organism>
<dbReference type="EMBL" id="BMPI01000077">
    <property type="protein sequence ID" value="GGM78172.1"/>
    <property type="molecule type" value="Genomic_DNA"/>
</dbReference>
<dbReference type="GO" id="GO:0017000">
    <property type="term" value="P:antibiotic biosynthetic process"/>
    <property type="evidence" value="ECO:0007669"/>
    <property type="project" value="UniProtKB-ARBA"/>
</dbReference>
<reference evidence="8" key="1">
    <citation type="journal article" date="2014" name="Int. J. Syst. Evol. Microbiol.">
        <title>Complete genome sequence of Corynebacterium casei LMG S-19264T (=DSM 44701T), isolated from a smear-ripened cheese.</title>
        <authorList>
            <consortium name="US DOE Joint Genome Institute (JGI-PGF)"/>
            <person name="Walter F."/>
            <person name="Albersmeier A."/>
            <person name="Kalinowski J."/>
            <person name="Ruckert C."/>
        </authorList>
    </citation>
    <scope>NUCLEOTIDE SEQUENCE</scope>
    <source>
        <strain evidence="8">JCM 19831</strain>
    </source>
</reference>
<evidence type="ECO:0000256" key="1">
    <source>
        <dbReference type="ARBA" id="ARBA00010617"/>
    </source>
</evidence>
<dbReference type="InterPro" id="IPR001128">
    <property type="entry name" value="Cyt_P450"/>
</dbReference>
<evidence type="ECO:0000256" key="3">
    <source>
        <dbReference type="ARBA" id="ARBA00022723"/>
    </source>
</evidence>
<dbReference type="Pfam" id="PF00067">
    <property type="entry name" value="p450"/>
    <property type="match status" value="1"/>
</dbReference>
<dbReference type="SUPFAM" id="SSF48264">
    <property type="entry name" value="Cytochrome P450"/>
    <property type="match status" value="1"/>
</dbReference>
<reference evidence="8" key="2">
    <citation type="submission" date="2020-09" db="EMBL/GenBank/DDBJ databases">
        <authorList>
            <person name="Sun Q."/>
            <person name="Ohkuma M."/>
        </authorList>
    </citation>
    <scope>NUCLEOTIDE SEQUENCE</scope>
    <source>
        <strain evidence="8">JCM 19831</strain>
    </source>
</reference>
<dbReference type="InterPro" id="IPR036396">
    <property type="entry name" value="Cyt_P450_sf"/>
</dbReference>
<dbReference type="PANTHER" id="PTHR46696">
    <property type="entry name" value="P450, PUTATIVE (EUROFUNG)-RELATED"/>
    <property type="match status" value="1"/>
</dbReference>
<gene>
    <name evidence="8" type="ORF">GCM10007977_094580</name>
</gene>
<dbReference type="Gene3D" id="1.10.630.10">
    <property type="entry name" value="Cytochrome P450"/>
    <property type="match status" value="1"/>
</dbReference>
<comment type="similarity">
    <text evidence="1 7">Belongs to the cytochrome P450 family.</text>
</comment>
<keyword evidence="6 7" id="KW-0503">Monooxygenase</keyword>
<keyword evidence="4 7" id="KW-0560">Oxidoreductase</keyword>
<comment type="caution">
    <text evidence="8">The sequence shown here is derived from an EMBL/GenBank/DDBJ whole genome shotgun (WGS) entry which is preliminary data.</text>
</comment>